<dbReference type="InterPro" id="IPR036179">
    <property type="entry name" value="Ig-like_dom_sf"/>
</dbReference>
<organism evidence="1">
    <name type="scientific">Arion vulgaris</name>
    <dbReference type="NCBI Taxonomy" id="1028688"/>
    <lineage>
        <taxon>Eukaryota</taxon>
        <taxon>Metazoa</taxon>
        <taxon>Spiralia</taxon>
        <taxon>Lophotrochozoa</taxon>
        <taxon>Mollusca</taxon>
        <taxon>Gastropoda</taxon>
        <taxon>Heterobranchia</taxon>
        <taxon>Euthyneura</taxon>
        <taxon>Panpulmonata</taxon>
        <taxon>Eupulmonata</taxon>
        <taxon>Stylommatophora</taxon>
        <taxon>Helicina</taxon>
        <taxon>Arionoidea</taxon>
        <taxon>Arionidae</taxon>
        <taxon>Arion</taxon>
    </lineage>
</organism>
<reference evidence="1" key="1">
    <citation type="submission" date="2014-12" db="EMBL/GenBank/DDBJ databases">
        <title>Insight into the proteome of Arion vulgaris.</title>
        <authorList>
            <person name="Aradska J."/>
            <person name="Bulat T."/>
            <person name="Smidak R."/>
            <person name="Sarate P."/>
            <person name="Gangsoo J."/>
            <person name="Sialana F."/>
            <person name="Bilban M."/>
            <person name="Lubec G."/>
        </authorList>
    </citation>
    <scope>NUCLEOTIDE SEQUENCE</scope>
    <source>
        <tissue evidence="1">Skin</tissue>
    </source>
</reference>
<protein>
    <recommendedName>
        <fullName evidence="2">Ig-like domain-containing protein</fullName>
    </recommendedName>
</protein>
<gene>
    <name evidence="1" type="primary">ORF183432</name>
</gene>
<dbReference type="Gene3D" id="2.60.40.10">
    <property type="entry name" value="Immunoglobulins"/>
    <property type="match status" value="1"/>
</dbReference>
<dbReference type="SUPFAM" id="SSF48726">
    <property type="entry name" value="Immunoglobulin"/>
    <property type="match status" value="1"/>
</dbReference>
<evidence type="ECO:0000313" key="1">
    <source>
        <dbReference type="EMBL" id="CEK91519.1"/>
    </source>
</evidence>
<dbReference type="EMBL" id="HACG01044654">
    <property type="protein sequence ID" value="CEK91519.1"/>
    <property type="molecule type" value="Transcribed_RNA"/>
</dbReference>
<sequence length="139" mass="15899">IILNPPKATINITFRHVEKKHIDDIFYLTVYQCSGRCDRNDNDNVTIRFQLVDKEAPAITSFYVTKWHYSRKAYLWKQNLLTTTPSSLLIQVINDTLKYVCTASGWPTPTISIRHDGKELDGITNGTVLIRNTDCHDSG</sequence>
<feature type="non-terminal residue" evidence="1">
    <location>
        <position position="1"/>
    </location>
</feature>
<proteinExistence type="predicted"/>
<feature type="non-terminal residue" evidence="1">
    <location>
        <position position="139"/>
    </location>
</feature>
<evidence type="ECO:0008006" key="2">
    <source>
        <dbReference type="Google" id="ProtNLM"/>
    </source>
</evidence>
<dbReference type="InterPro" id="IPR013783">
    <property type="entry name" value="Ig-like_fold"/>
</dbReference>
<accession>A0A0B7BE15</accession>
<name>A0A0B7BE15_9EUPU</name>
<dbReference type="AlphaFoldDB" id="A0A0B7BE15"/>